<comment type="caution">
    <text evidence="8">The sequence shown here is derived from an EMBL/GenBank/DDBJ whole genome shotgun (WGS) entry which is preliminary data.</text>
</comment>
<dbReference type="NCBIfam" id="TIGR02550">
    <property type="entry name" value="flagell_flgL"/>
    <property type="match status" value="1"/>
</dbReference>
<dbReference type="PRINTS" id="PR00207">
    <property type="entry name" value="FLAGELLIN"/>
</dbReference>
<dbReference type="GO" id="GO:0071973">
    <property type="term" value="P:bacterial-type flagellum-dependent cell motility"/>
    <property type="evidence" value="ECO:0007669"/>
    <property type="project" value="InterPro"/>
</dbReference>
<dbReference type="NCBIfam" id="NF009361">
    <property type="entry name" value="PRK12717.1"/>
    <property type="match status" value="1"/>
</dbReference>
<reference evidence="8 9" key="1">
    <citation type="submission" date="2017-12" db="EMBL/GenBank/DDBJ databases">
        <title>Isolation and characterization of an aerobic denitrifying Pseudomonas monteilii CY06 from aquaculture ponds.</title>
        <authorList>
            <person name="Ma Q."/>
            <person name="Cai Y."/>
            <person name="He Z."/>
        </authorList>
    </citation>
    <scope>NUCLEOTIDE SEQUENCE [LARGE SCALE GENOMIC DNA]</scope>
    <source>
        <strain evidence="8 9">CY06</strain>
    </source>
</reference>
<comment type="subcellular location">
    <subcellularLocation>
        <location evidence="1">Bacterial flagellum</location>
    </subcellularLocation>
    <subcellularLocation>
        <location evidence="2">Secreted</location>
    </subcellularLocation>
</comment>
<dbReference type="SUPFAM" id="SSF64518">
    <property type="entry name" value="Phase 1 flagellin"/>
    <property type="match status" value="1"/>
</dbReference>
<evidence type="ECO:0000256" key="6">
    <source>
        <dbReference type="SAM" id="MobiDB-lite"/>
    </source>
</evidence>
<keyword evidence="8" id="KW-0966">Cell projection</keyword>
<dbReference type="InterPro" id="IPR001492">
    <property type="entry name" value="Flagellin"/>
</dbReference>
<keyword evidence="5" id="KW-0975">Bacterial flagellum</keyword>
<dbReference type="InterPro" id="IPR013384">
    <property type="entry name" value="Flagell_FlgL"/>
</dbReference>
<gene>
    <name evidence="8" type="primary">flgL</name>
    <name evidence="8" type="ORF">CXB65_19410</name>
</gene>
<evidence type="ECO:0000313" key="8">
    <source>
        <dbReference type="EMBL" id="PKI19819.1"/>
    </source>
</evidence>
<dbReference type="EMBL" id="PJCG01000043">
    <property type="protein sequence ID" value="PKI19819.1"/>
    <property type="molecule type" value="Genomic_DNA"/>
</dbReference>
<sequence>MSVRISTSQFYNTNSANYQSNFAKAVKSQQEASDGIRVRSGKDDPVGAARLLQLEQQQNMLKQYSGNIVNVRNALGTAESTLNSIGTILQRVNELAVSSGNGTFTDADRKANADELASLEDQLFSLMNSKDENGKYIFSGSKGDTPPYARNADGTYSYQGDQGKLNLQVGDMLSLAANETGYDAFEQALNTSRSQTSLTAPATDDGRVSLSNGQVSGNSLYNDRFRSGEPYTIEFLSSTEYKITDVDGNDVTLEAGQDGKFDPNGDNTSISFRGVDLRLDITFKDGDKGNEDAAIAGHTFSLSSKADEVSGTRSPGNTSAEQVTSATISDQAAYKAAFPGGGAVLKFTGSSTFELYATPVTADSRPVASGTLGGPGGTTATAAGVSFELSGAPNAGDSFAVKVDTHQTQNILDTIGKLRTALTSPVDNDPVARQNFLASLDSAIGNIASATNQVSSSVSAIGGRGQALDVQAETNEALSTENTKTQSSIRESDPAEVMLRLQMQTNMLQASLQAYAKVASLSLVNYI</sequence>
<evidence type="ECO:0000256" key="1">
    <source>
        <dbReference type="ARBA" id="ARBA00004365"/>
    </source>
</evidence>
<proteinExistence type="inferred from homology"/>
<organism evidence="8 9">
    <name type="scientific">Pseudomonas monteilii</name>
    <dbReference type="NCBI Taxonomy" id="76759"/>
    <lineage>
        <taxon>Bacteria</taxon>
        <taxon>Pseudomonadati</taxon>
        <taxon>Pseudomonadota</taxon>
        <taxon>Gammaproteobacteria</taxon>
        <taxon>Pseudomonadales</taxon>
        <taxon>Pseudomonadaceae</taxon>
        <taxon>Pseudomonas</taxon>
    </lineage>
</organism>
<evidence type="ECO:0000259" key="7">
    <source>
        <dbReference type="Pfam" id="PF00669"/>
    </source>
</evidence>
<dbReference type="GO" id="GO:0005576">
    <property type="term" value="C:extracellular region"/>
    <property type="evidence" value="ECO:0007669"/>
    <property type="project" value="UniProtKB-SubCell"/>
</dbReference>
<dbReference type="Gene3D" id="1.20.1330.10">
    <property type="entry name" value="f41 fragment of flagellin, N-terminal domain"/>
    <property type="match status" value="2"/>
</dbReference>
<protein>
    <submittedName>
        <fullName evidence="8">Flagellar hook-associated protein 3</fullName>
    </submittedName>
</protein>
<dbReference type="AlphaFoldDB" id="A0A2N1INJ3"/>
<accession>A0A2N1INJ3</accession>
<evidence type="ECO:0000256" key="3">
    <source>
        <dbReference type="ARBA" id="ARBA00005709"/>
    </source>
</evidence>
<dbReference type="InterPro" id="IPR001029">
    <property type="entry name" value="Flagellin_N"/>
</dbReference>
<evidence type="ECO:0000256" key="5">
    <source>
        <dbReference type="ARBA" id="ARBA00023143"/>
    </source>
</evidence>
<keyword evidence="4" id="KW-0964">Secreted</keyword>
<feature type="domain" description="Flagellin N-terminal" evidence="7">
    <location>
        <begin position="5"/>
        <end position="142"/>
    </location>
</feature>
<evidence type="ECO:0000256" key="4">
    <source>
        <dbReference type="ARBA" id="ARBA00022525"/>
    </source>
</evidence>
<dbReference type="Proteomes" id="UP000233399">
    <property type="component" value="Unassembled WGS sequence"/>
</dbReference>
<dbReference type="GO" id="GO:0005198">
    <property type="term" value="F:structural molecule activity"/>
    <property type="evidence" value="ECO:0007669"/>
    <property type="project" value="InterPro"/>
</dbReference>
<keyword evidence="8" id="KW-0282">Flagellum</keyword>
<dbReference type="PANTHER" id="PTHR42792:SF1">
    <property type="entry name" value="FLAGELLAR HOOK-ASSOCIATED PROTEIN 3"/>
    <property type="match status" value="1"/>
</dbReference>
<dbReference type="Pfam" id="PF00669">
    <property type="entry name" value="Flagellin_N"/>
    <property type="match status" value="1"/>
</dbReference>
<name>A0A2N1INJ3_9PSED</name>
<dbReference type="RefSeq" id="WP_021785160.1">
    <property type="nucleotide sequence ID" value="NZ_PJCG01000043.1"/>
</dbReference>
<evidence type="ECO:0000256" key="2">
    <source>
        <dbReference type="ARBA" id="ARBA00004613"/>
    </source>
</evidence>
<dbReference type="GO" id="GO:0009424">
    <property type="term" value="C:bacterial-type flagellum hook"/>
    <property type="evidence" value="ECO:0007669"/>
    <property type="project" value="InterPro"/>
</dbReference>
<comment type="similarity">
    <text evidence="3">Belongs to the bacterial flagellin family.</text>
</comment>
<keyword evidence="8" id="KW-0969">Cilium</keyword>
<feature type="region of interest" description="Disordered" evidence="6">
    <location>
        <begin position="195"/>
        <end position="214"/>
    </location>
</feature>
<dbReference type="PANTHER" id="PTHR42792">
    <property type="entry name" value="FLAGELLIN"/>
    <property type="match status" value="1"/>
</dbReference>
<evidence type="ECO:0000313" key="9">
    <source>
        <dbReference type="Proteomes" id="UP000233399"/>
    </source>
</evidence>